<evidence type="ECO:0000313" key="2">
    <source>
        <dbReference type="Proteomes" id="UP000076738"/>
    </source>
</evidence>
<feature type="non-terminal residue" evidence="1">
    <location>
        <position position="162"/>
    </location>
</feature>
<reference evidence="1 2" key="1">
    <citation type="journal article" date="2016" name="Mol. Biol. Evol.">
        <title>Comparative Genomics of Early-Diverging Mushroom-Forming Fungi Provides Insights into the Origins of Lignocellulose Decay Capabilities.</title>
        <authorList>
            <person name="Nagy L.G."/>
            <person name="Riley R."/>
            <person name="Tritt A."/>
            <person name="Adam C."/>
            <person name="Daum C."/>
            <person name="Floudas D."/>
            <person name="Sun H."/>
            <person name="Yadav J.S."/>
            <person name="Pangilinan J."/>
            <person name="Larsson K.H."/>
            <person name="Matsuura K."/>
            <person name="Barry K."/>
            <person name="Labutti K."/>
            <person name="Kuo R."/>
            <person name="Ohm R.A."/>
            <person name="Bhattacharya S.S."/>
            <person name="Shirouzu T."/>
            <person name="Yoshinaga Y."/>
            <person name="Martin F.M."/>
            <person name="Grigoriev I.V."/>
            <person name="Hibbett D.S."/>
        </authorList>
    </citation>
    <scope>NUCLEOTIDE SEQUENCE [LARGE SCALE GENOMIC DNA]</scope>
    <source>
        <strain evidence="1 2">TUFC12733</strain>
    </source>
</reference>
<dbReference type="OrthoDB" id="2209940at2759"/>
<dbReference type="AlphaFoldDB" id="A0A167GII3"/>
<protein>
    <submittedName>
        <fullName evidence="1">Uncharacterized protein</fullName>
    </submittedName>
</protein>
<dbReference type="Gene3D" id="3.30.450.150">
    <property type="entry name" value="Haem-degrading domain"/>
    <property type="match status" value="1"/>
</dbReference>
<gene>
    <name evidence="1" type="ORF">CALVIDRAFT_458252</name>
</gene>
<dbReference type="GO" id="GO:0006620">
    <property type="term" value="P:post-translational protein targeting to endoplasmic reticulum membrane"/>
    <property type="evidence" value="ECO:0007669"/>
    <property type="project" value="TreeGrafter"/>
</dbReference>
<evidence type="ECO:0000313" key="1">
    <source>
        <dbReference type="EMBL" id="KZO90596.1"/>
    </source>
</evidence>
<keyword evidence="2" id="KW-1185">Reference proteome</keyword>
<dbReference type="InterPro" id="IPR005624">
    <property type="entry name" value="PduO/GlcC-like"/>
</dbReference>
<feature type="non-terminal residue" evidence="1">
    <location>
        <position position="1"/>
    </location>
</feature>
<name>A0A167GII3_CALVF</name>
<dbReference type="Proteomes" id="UP000076738">
    <property type="component" value="Unassembled WGS sequence"/>
</dbReference>
<sequence length="162" mass="17265">EKLAGYLQEEREHRFPYFTAAVAFDLGLALRARHISWSASSGPRNPVVISITTFSGAVLFQCVAGGDPPDAADLGTWALAKSNTCRRFGHSSAFVECRFLATGKRASEFGLDWPEYVAVGGGAQFTTLLANAPASPLGAIAVAGLSHNDDHRLIIETLAVFI</sequence>
<accession>A0A167GII3</accession>
<dbReference type="SUPFAM" id="SSF143744">
    <property type="entry name" value="GlcG-like"/>
    <property type="match status" value="1"/>
</dbReference>
<dbReference type="STRING" id="1330018.A0A167GII3"/>
<dbReference type="InterPro" id="IPR038084">
    <property type="entry name" value="PduO/GlcC-like_sf"/>
</dbReference>
<dbReference type="InterPro" id="IPR010371">
    <property type="entry name" value="YBR137W-like"/>
</dbReference>
<dbReference type="GO" id="GO:0072380">
    <property type="term" value="C:TRC complex"/>
    <property type="evidence" value="ECO:0007669"/>
    <property type="project" value="TreeGrafter"/>
</dbReference>
<dbReference type="EMBL" id="KV417338">
    <property type="protein sequence ID" value="KZO90596.1"/>
    <property type="molecule type" value="Genomic_DNA"/>
</dbReference>
<dbReference type="Pfam" id="PF03928">
    <property type="entry name" value="HbpS-like"/>
    <property type="match status" value="1"/>
</dbReference>
<proteinExistence type="predicted"/>
<organism evidence="1 2">
    <name type="scientific">Calocera viscosa (strain TUFC12733)</name>
    <dbReference type="NCBI Taxonomy" id="1330018"/>
    <lineage>
        <taxon>Eukaryota</taxon>
        <taxon>Fungi</taxon>
        <taxon>Dikarya</taxon>
        <taxon>Basidiomycota</taxon>
        <taxon>Agaricomycotina</taxon>
        <taxon>Dacrymycetes</taxon>
        <taxon>Dacrymycetales</taxon>
        <taxon>Dacrymycetaceae</taxon>
        <taxon>Calocera</taxon>
    </lineage>
</organism>
<dbReference type="PANTHER" id="PTHR28255:SF1">
    <property type="entry name" value="UPF0303 PROTEIN YBR137W"/>
    <property type="match status" value="1"/>
</dbReference>
<dbReference type="PANTHER" id="PTHR28255">
    <property type="match status" value="1"/>
</dbReference>